<sequence length="956" mass="96935">MRRPLLAGAGLTLLLAAILAILWAAPLFTDWTARRDGLAELAAARIGRPVSLHGPVRLRLLPYPVVEAEGVTLGDAGDGLGFAASSLRLRVDGGALLLGRIAPREIAIVGAELRLPWPPADAASLPASLSALSAQLVDSRVIIGGVRLENVQARLTAGDATQGTRAEGRFAWGGLEWRFEAGIGRPGYDGYTPADLSLFMGNAAIAARGVLTPDGAVEGSVEASGPDLSALVPGPPGPFRARGRLTVAADLLAADDLTLDIGGSPARGALTLRLSPQPRLDAALLASRLDLDPWLAALRARPSALPLGLDLSAEAANFRGVALRRLRAAIFREGGAAGGRLTLSDVSAILPGGTSVELNGATAGDRLEAALRFSGADLRGTVEAVAPAISSSGGNWTAWLAPGRLRQGEGRARLVLEPGSIAVPELSATLDGTRISGAGVLRFGARPALGLGLTLDALDLEGWLRPGLDWPTASRLLGGIDANLRLATERARWRGAVLERASLDAALENGRLTLRRLAGALAGGDLSASGTALLGASPRLSDAVLDFSARDGRALLALLPGGWPDATRLAGQPITLRATGGGPPEALALQSSAELGEARLEANGTLDLPGRRATGNLTLRHPGAPRLLDDVLGLGGDGLAPWTGDGSLSLIAAGMAGPQGLSAERFDLVAGTLRAGGALALALDGPRPRLNGRIAAETVALPAAPWQGNDPIPFGALRAADAELVISIARLEPAGLPAARDLRARLRLKDGTLALDEVEAGLDPGTLRGSAALDATGDAPRLSAGLSLRGAGITGPLLGLPLDIMAGEADADLRLSATGSSPAALLGTLSGEISLSAHRGTLSGLDAAAAGRAAAAGDEAALRAALSAGETGFATLSLRAALAAGRATLAEGTATGEGVALSLRGEVDLARSALDLAAAEKPADPVPEVGIRLTGPAAAPRRVPDLAAWLRWRAER</sequence>
<reference evidence="2 3" key="1">
    <citation type="submission" date="2022-06" db="EMBL/GenBank/DDBJ databases">
        <title>Roseomonas CN29.</title>
        <authorList>
            <person name="Cheng Y."/>
            <person name="He X."/>
        </authorList>
    </citation>
    <scope>NUCLEOTIDE SEQUENCE [LARGE SCALE GENOMIC DNA]</scope>
    <source>
        <strain evidence="2 3">CN29</strain>
    </source>
</reference>
<name>A0ABT1X9F6_9PROT</name>
<dbReference type="RefSeq" id="WP_257718394.1">
    <property type="nucleotide sequence ID" value="NZ_JANJOU010000023.1"/>
</dbReference>
<dbReference type="Proteomes" id="UP001524642">
    <property type="component" value="Unassembled WGS sequence"/>
</dbReference>
<accession>A0ABT1X9F6</accession>
<dbReference type="Pfam" id="PF05170">
    <property type="entry name" value="AsmA"/>
    <property type="match status" value="1"/>
</dbReference>
<evidence type="ECO:0000313" key="3">
    <source>
        <dbReference type="Proteomes" id="UP001524642"/>
    </source>
</evidence>
<dbReference type="EMBL" id="JANJOU010000023">
    <property type="protein sequence ID" value="MCR0984740.1"/>
    <property type="molecule type" value="Genomic_DNA"/>
</dbReference>
<comment type="caution">
    <text evidence="2">The sequence shown here is derived from an EMBL/GenBank/DDBJ whole genome shotgun (WGS) entry which is preliminary data.</text>
</comment>
<keyword evidence="3" id="KW-1185">Reference proteome</keyword>
<organism evidence="2 3">
    <name type="scientific">Roseomonas populi</name>
    <dbReference type="NCBI Taxonomy" id="3121582"/>
    <lineage>
        <taxon>Bacteria</taxon>
        <taxon>Pseudomonadati</taxon>
        <taxon>Pseudomonadota</taxon>
        <taxon>Alphaproteobacteria</taxon>
        <taxon>Acetobacterales</taxon>
        <taxon>Roseomonadaceae</taxon>
        <taxon>Roseomonas</taxon>
    </lineage>
</organism>
<proteinExistence type="predicted"/>
<feature type="domain" description="AsmA" evidence="1">
    <location>
        <begin position="709"/>
        <end position="889"/>
    </location>
</feature>
<evidence type="ECO:0000313" key="2">
    <source>
        <dbReference type="EMBL" id="MCR0984740.1"/>
    </source>
</evidence>
<dbReference type="PANTHER" id="PTHR30441:SF4">
    <property type="entry name" value="PROTEIN ASMA"/>
    <property type="match status" value="1"/>
</dbReference>
<evidence type="ECO:0000259" key="1">
    <source>
        <dbReference type="Pfam" id="PF05170"/>
    </source>
</evidence>
<dbReference type="PANTHER" id="PTHR30441">
    <property type="entry name" value="DUF748 DOMAIN-CONTAINING PROTEIN"/>
    <property type="match status" value="1"/>
</dbReference>
<protein>
    <submittedName>
        <fullName evidence="2">AsmA family protein</fullName>
    </submittedName>
</protein>
<dbReference type="InterPro" id="IPR052894">
    <property type="entry name" value="AsmA-related"/>
</dbReference>
<dbReference type="InterPro" id="IPR007844">
    <property type="entry name" value="AsmA"/>
</dbReference>
<gene>
    <name evidence="2" type="ORF">NRP21_22020</name>
</gene>